<evidence type="ECO:0000256" key="3">
    <source>
        <dbReference type="ARBA" id="ARBA00022692"/>
    </source>
</evidence>
<name>A0A9W8LCQ8_9FUNG</name>
<dbReference type="OrthoDB" id="2133758at2759"/>
<dbReference type="GO" id="GO:0016020">
    <property type="term" value="C:membrane"/>
    <property type="evidence" value="ECO:0007669"/>
    <property type="project" value="UniProtKB-SubCell"/>
</dbReference>
<comment type="subcellular location">
    <subcellularLocation>
        <location evidence="1">Membrane</location>
        <topology evidence="1">Multi-pass membrane protein</topology>
    </subcellularLocation>
</comment>
<comment type="similarity">
    <text evidence="2">Belongs to the TMEM86 family.</text>
</comment>
<proteinExistence type="inferred from homology"/>
<dbReference type="AlphaFoldDB" id="A0A9W8LCQ8"/>
<evidence type="ECO:0008006" key="9">
    <source>
        <dbReference type="Google" id="ProtNLM"/>
    </source>
</evidence>
<feature type="transmembrane region" description="Helical" evidence="6">
    <location>
        <begin position="73"/>
        <end position="91"/>
    </location>
</feature>
<accession>A0A9W8LCQ8</accession>
<dbReference type="EMBL" id="JANBUH010000057">
    <property type="protein sequence ID" value="KAJ2755567.1"/>
    <property type="molecule type" value="Genomic_DNA"/>
</dbReference>
<keyword evidence="8" id="KW-1185">Reference proteome</keyword>
<evidence type="ECO:0000256" key="6">
    <source>
        <dbReference type="SAM" id="Phobius"/>
    </source>
</evidence>
<evidence type="ECO:0000256" key="2">
    <source>
        <dbReference type="ARBA" id="ARBA00007375"/>
    </source>
</evidence>
<dbReference type="Pfam" id="PF07947">
    <property type="entry name" value="YhhN"/>
    <property type="match status" value="1"/>
</dbReference>
<comment type="caution">
    <text evidence="7">The sequence shown here is derived from an EMBL/GenBank/DDBJ whole genome shotgun (WGS) entry which is preliminary data.</text>
</comment>
<protein>
    <recommendedName>
        <fullName evidence="9">YhhN-like protein</fullName>
    </recommendedName>
</protein>
<evidence type="ECO:0000256" key="4">
    <source>
        <dbReference type="ARBA" id="ARBA00022989"/>
    </source>
</evidence>
<dbReference type="PANTHER" id="PTHR31885">
    <property type="entry name" value="GH04784P"/>
    <property type="match status" value="1"/>
</dbReference>
<gene>
    <name evidence="7" type="ORF">GGI19_001532</name>
</gene>
<evidence type="ECO:0000313" key="7">
    <source>
        <dbReference type="EMBL" id="KAJ2755567.1"/>
    </source>
</evidence>
<keyword evidence="4 6" id="KW-1133">Transmembrane helix</keyword>
<feature type="transmembrane region" description="Helical" evidence="6">
    <location>
        <begin position="125"/>
        <end position="145"/>
    </location>
</feature>
<feature type="transmembrane region" description="Helical" evidence="6">
    <location>
        <begin position="97"/>
        <end position="118"/>
    </location>
</feature>
<reference evidence="7" key="1">
    <citation type="submission" date="2022-07" db="EMBL/GenBank/DDBJ databases">
        <title>Phylogenomic reconstructions and comparative analyses of Kickxellomycotina fungi.</title>
        <authorList>
            <person name="Reynolds N.K."/>
            <person name="Stajich J.E."/>
            <person name="Barry K."/>
            <person name="Grigoriev I.V."/>
            <person name="Crous P."/>
            <person name="Smith M.E."/>
        </authorList>
    </citation>
    <scope>NUCLEOTIDE SEQUENCE</scope>
    <source>
        <strain evidence="7">BCRC 34297</strain>
    </source>
</reference>
<feature type="transmembrane region" description="Helical" evidence="6">
    <location>
        <begin position="7"/>
        <end position="28"/>
    </location>
</feature>
<evidence type="ECO:0000256" key="1">
    <source>
        <dbReference type="ARBA" id="ARBA00004141"/>
    </source>
</evidence>
<feature type="transmembrane region" description="Helical" evidence="6">
    <location>
        <begin position="151"/>
        <end position="169"/>
    </location>
</feature>
<keyword evidence="5 6" id="KW-0472">Membrane</keyword>
<dbReference type="PANTHER" id="PTHR31885:SF6">
    <property type="entry name" value="GH04784P"/>
    <property type="match status" value="1"/>
</dbReference>
<feature type="transmembrane region" description="Helical" evidence="6">
    <location>
        <begin position="48"/>
        <end position="66"/>
    </location>
</feature>
<keyword evidence="3 6" id="KW-0812">Transmembrane</keyword>
<feature type="transmembrane region" description="Helical" evidence="6">
    <location>
        <begin position="181"/>
        <end position="200"/>
    </location>
</feature>
<dbReference type="Proteomes" id="UP001140011">
    <property type="component" value="Unassembled WGS sequence"/>
</dbReference>
<dbReference type="GO" id="GO:0016787">
    <property type="term" value="F:hydrolase activity"/>
    <property type="evidence" value="ECO:0007669"/>
    <property type="project" value="TreeGrafter"/>
</dbReference>
<organism evidence="7 8">
    <name type="scientific">Coemansia pectinata</name>
    <dbReference type="NCBI Taxonomy" id="1052879"/>
    <lineage>
        <taxon>Eukaryota</taxon>
        <taxon>Fungi</taxon>
        <taxon>Fungi incertae sedis</taxon>
        <taxon>Zoopagomycota</taxon>
        <taxon>Kickxellomycotina</taxon>
        <taxon>Kickxellomycetes</taxon>
        <taxon>Kickxellales</taxon>
        <taxon>Kickxellaceae</taxon>
        <taxon>Coemansia</taxon>
    </lineage>
</organism>
<evidence type="ECO:0000256" key="5">
    <source>
        <dbReference type="ARBA" id="ARBA00023136"/>
    </source>
</evidence>
<sequence length="203" mass="22388">MTLKISSVHCAAIVGIAVYLLAIVQQWTMLKYLLKPTVTLLIAYPTKGSSGIFWGLLFSTLGDICLMLPYDMFVPGLLSFLVAHILYTVSFRNAPISLSWTAVPFGTYVAVMMTALYPGIVKEEMVVQVGVVIYMLVISVMAYRASLSGNVMLVIGTLLFCLSDSILAWDKFLHSYAWCEFGIMLTYYAAQLCIAIVHTVDNA</sequence>
<dbReference type="InterPro" id="IPR012506">
    <property type="entry name" value="TMEM86B-like"/>
</dbReference>
<evidence type="ECO:0000313" key="8">
    <source>
        <dbReference type="Proteomes" id="UP001140011"/>
    </source>
</evidence>